<evidence type="ECO:0000313" key="2">
    <source>
        <dbReference type="Proteomes" id="UP000477739"/>
    </source>
</evidence>
<dbReference type="InterPro" id="IPR047666">
    <property type="entry name" value="ANR_neg_reg"/>
</dbReference>
<gene>
    <name evidence="1" type="ORF">GJV78_14765</name>
</gene>
<dbReference type="Proteomes" id="UP000477739">
    <property type="component" value="Unassembled WGS sequence"/>
</dbReference>
<accession>A0A6L6IPP5</accession>
<comment type="caution">
    <text evidence="1">The sequence shown here is derived from an EMBL/GenBank/DDBJ whole genome shotgun (WGS) entry which is preliminary data.</text>
</comment>
<sequence>MKPNPIISALMEHGPQTHKQLVALTGMSARQVTIAIQRGLHRGVIEPGRIGAFRSYGIAGVNRRQRSPMGLTSPFRASAIAAAQLERTDCFSDAARVWLNAARQAVKPRNEEYCLNRAEFCSNAAIRGWSNIPSSFSGR</sequence>
<name>A0A6L6IPP5_9ENTR</name>
<keyword evidence="2" id="KW-1185">Reference proteome</keyword>
<dbReference type="NCBIfam" id="NF033650">
    <property type="entry name" value="ANR_neg_reg"/>
    <property type="match status" value="1"/>
</dbReference>
<dbReference type="EMBL" id="WMJZ01000020">
    <property type="protein sequence ID" value="MTH47496.1"/>
    <property type="molecule type" value="Genomic_DNA"/>
</dbReference>
<dbReference type="AlphaFoldDB" id="A0A6L6IPP5"/>
<dbReference type="OrthoDB" id="6626407at2"/>
<evidence type="ECO:0000313" key="1">
    <source>
        <dbReference type="EMBL" id="MTH47496.1"/>
    </source>
</evidence>
<reference evidence="1 2" key="1">
    <citation type="submission" date="2019-11" db="EMBL/GenBank/DDBJ databases">
        <title>Escherichia alba sp. nov. isolated from the gut of plastic-eating superworms Zophobas atratus.</title>
        <authorList>
            <person name="Yang Y."/>
        </authorList>
    </citation>
    <scope>NUCLEOTIDE SEQUENCE [LARGE SCALE GENOMIC DNA]</scope>
    <source>
        <strain evidence="2">BIT-B35</strain>
    </source>
</reference>
<organism evidence="1 2">
    <name type="scientific">Intestinirhabdus alba</name>
    <dbReference type="NCBI Taxonomy" id="2899544"/>
    <lineage>
        <taxon>Bacteria</taxon>
        <taxon>Pseudomonadati</taxon>
        <taxon>Pseudomonadota</taxon>
        <taxon>Gammaproteobacteria</taxon>
        <taxon>Enterobacterales</taxon>
        <taxon>Enterobacteriaceae</taxon>
        <taxon>Intestinirhabdus</taxon>
    </lineage>
</organism>
<dbReference type="RefSeq" id="WP_155109066.1">
    <property type="nucleotide sequence ID" value="NZ_WMJZ01000020.1"/>
</dbReference>
<proteinExistence type="predicted"/>
<protein>
    <submittedName>
        <fullName evidence="1">ANR family transcriptional regulator</fullName>
    </submittedName>
</protein>